<gene>
    <name evidence="7" type="ORF">g.21588</name>
</gene>
<sequence>MVKYILIYVVCSVSHLLSVESVPETQNNIKPKCLQTITINKFSNNITSPNYPEQYPTGCVWEWVVNATGKNRLIVAVESFNINHEKNDQLSIEVYAGNESTTKKIVTENERELKIYWEESELEIQVKFLFETVERYEKENFTGFSFHYLLTTPEVNNSVFTKEQNTNTLINTTARNIEQYDIKSNTNTAFIVLYLKGKSKTQFSEDTFKTFLNGLAAAFCKSQNITLNNSGDVPVVINSIEMCPQDWPNSDICISVNVSIPISINELSTPQLYAMWATHSAEQLMSDLDVKEYTSEENNLVLVLWLATTGTLFLLFLAIFAVVLRTQIVENYIKRTRREHLTSYGIYERSRFHQSNQQQLVPPFFYPDERVIIDTKNDPQSVSFHKNSLRGQENPSFVPDNGRKKVMKQVSQDVIDDFDSDDDTIYPPSPLTKQTSNRLSISHLLSNFYHFFKVF</sequence>
<reference evidence="7" key="1">
    <citation type="submission" date="2015-12" db="EMBL/GenBank/DDBJ databases">
        <title>De novo transcriptome assembly of four potential Pierce s Disease insect vectors from Arizona vineyards.</title>
        <authorList>
            <person name="Tassone E.E."/>
        </authorList>
    </citation>
    <scope>NUCLEOTIDE SEQUENCE</scope>
</reference>
<evidence type="ECO:0000313" key="7">
    <source>
        <dbReference type="EMBL" id="JAS05959.1"/>
    </source>
</evidence>
<name>A0A1B6BY59_9HEMI</name>
<feature type="compositionally biased region" description="Polar residues" evidence="3">
    <location>
        <begin position="383"/>
        <end position="395"/>
    </location>
</feature>
<keyword evidence="1" id="KW-1015">Disulfide bond</keyword>
<keyword evidence="5" id="KW-0732">Signal</keyword>
<feature type="chain" id="PRO_5008579949" description="CUB domain-containing protein" evidence="5">
    <location>
        <begin position="22"/>
        <end position="455"/>
    </location>
</feature>
<dbReference type="SUPFAM" id="SSF49854">
    <property type="entry name" value="Spermadhesin, CUB domain"/>
    <property type="match status" value="1"/>
</dbReference>
<dbReference type="EMBL" id="GEDC01031339">
    <property type="protein sequence ID" value="JAS05959.1"/>
    <property type="molecule type" value="Transcribed_RNA"/>
</dbReference>
<keyword evidence="4" id="KW-1133">Transmembrane helix</keyword>
<feature type="transmembrane region" description="Helical" evidence="4">
    <location>
        <begin position="300"/>
        <end position="324"/>
    </location>
</feature>
<accession>A0A1B6BY59</accession>
<feature type="region of interest" description="Disordered" evidence="3">
    <location>
        <begin position="383"/>
        <end position="402"/>
    </location>
</feature>
<evidence type="ECO:0000259" key="6">
    <source>
        <dbReference type="PROSITE" id="PS01180"/>
    </source>
</evidence>
<dbReference type="InterPro" id="IPR000859">
    <property type="entry name" value="CUB_dom"/>
</dbReference>
<keyword evidence="4" id="KW-0812">Transmembrane</keyword>
<feature type="signal peptide" evidence="5">
    <location>
        <begin position="1"/>
        <end position="21"/>
    </location>
</feature>
<evidence type="ECO:0000256" key="2">
    <source>
        <dbReference type="PROSITE-ProRule" id="PRU00059"/>
    </source>
</evidence>
<evidence type="ECO:0000256" key="3">
    <source>
        <dbReference type="SAM" id="MobiDB-lite"/>
    </source>
</evidence>
<dbReference type="InterPro" id="IPR035914">
    <property type="entry name" value="Sperma_CUB_dom_sf"/>
</dbReference>
<protein>
    <recommendedName>
        <fullName evidence="6">CUB domain-containing protein</fullName>
    </recommendedName>
</protein>
<evidence type="ECO:0000256" key="1">
    <source>
        <dbReference type="ARBA" id="ARBA00023157"/>
    </source>
</evidence>
<dbReference type="AlphaFoldDB" id="A0A1B6BY59"/>
<keyword evidence="4" id="KW-0472">Membrane</keyword>
<comment type="caution">
    <text evidence="2">Lacks conserved residue(s) required for the propagation of feature annotation.</text>
</comment>
<dbReference type="SMART" id="SM00042">
    <property type="entry name" value="CUB"/>
    <property type="match status" value="1"/>
</dbReference>
<dbReference type="Gene3D" id="2.60.120.290">
    <property type="entry name" value="Spermadhesin, CUB domain"/>
    <property type="match status" value="1"/>
</dbReference>
<evidence type="ECO:0000256" key="4">
    <source>
        <dbReference type="SAM" id="Phobius"/>
    </source>
</evidence>
<evidence type="ECO:0000256" key="5">
    <source>
        <dbReference type="SAM" id="SignalP"/>
    </source>
</evidence>
<feature type="domain" description="CUB" evidence="6">
    <location>
        <begin position="33"/>
        <end position="151"/>
    </location>
</feature>
<proteinExistence type="predicted"/>
<organism evidence="7">
    <name type="scientific">Clastoptera arizonana</name>
    <name type="common">Arizona spittle bug</name>
    <dbReference type="NCBI Taxonomy" id="38151"/>
    <lineage>
        <taxon>Eukaryota</taxon>
        <taxon>Metazoa</taxon>
        <taxon>Ecdysozoa</taxon>
        <taxon>Arthropoda</taxon>
        <taxon>Hexapoda</taxon>
        <taxon>Insecta</taxon>
        <taxon>Pterygota</taxon>
        <taxon>Neoptera</taxon>
        <taxon>Paraneoptera</taxon>
        <taxon>Hemiptera</taxon>
        <taxon>Auchenorrhyncha</taxon>
        <taxon>Cercopoidea</taxon>
        <taxon>Clastopteridae</taxon>
        <taxon>Clastoptera</taxon>
    </lineage>
</organism>
<dbReference type="Pfam" id="PF00431">
    <property type="entry name" value="CUB"/>
    <property type="match status" value="1"/>
</dbReference>
<dbReference type="PROSITE" id="PS01180">
    <property type="entry name" value="CUB"/>
    <property type="match status" value="1"/>
</dbReference>